<evidence type="ECO:0000313" key="3">
    <source>
        <dbReference type="EMBL" id="CAE7080109.1"/>
    </source>
</evidence>
<dbReference type="EMBL" id="CAJNJQ010000463">
    <property type="protein sequence ID" value="CAE7080109.1"/>
    <property type="molecule type" value="Genomic_DNA"/>
</dbReference>
<dbReference type="PANTHER" id="PTHR10039:SF17">
    <property type="entry name" value="FUNGAL STAND N-TERMINAL GOODBYE DOMAIN-CONTAINING PROTEIN-RELATED"/>
    <property type="match status" value="1"/>
</dbReference>
<dbReference type="AlphaFoldDB" id="A0A8H3DTT9"/>
<name>A0A8H3DTT9_9AGAM</name>
<dbReference type="Gene3D" id="3.40.50.300">
    <property type="entry name" value="P-loop containing nucleotide triphosphate hydrolases"/>
    <property type="match status" value="1"/>
</dbReference>
<organism evidence="3 4">
    <name type="scientific">Rhizoctonia solani</name>
    <dbReference type="NCBI Taxonomy" id="456999"/>
    <lineage>
        <taxon>Eukaryota</taxon>
        <taxon>Fungi</taxon>
        <taxon>Dikarya</taxon>
        <taxon>Basidiomycota</taxon>
        <taxon>Agaricomycotina</taxon>
        <taxon>Agaricomycetes</taxon>
        <taxon>Cantharellales</taxon>
        <taxon>Ceratobasidiaceae</taxon>
        <taxon>Rhizoctonia</taxon>
    </lineage>
</organism>
<evidence type="ECO:0000259" key="2">
    <source>
        <dbReference type="PROSITE" id="PS50837"/>
    </source>
</evidence>
<dbReference type="InterPro" id="IPR007111">
    <property type="entry name" value="NACHT_NTPase"/>
</dbReference>
<dbReference type="Proteomes" id="UP000663827">
    <property type="component" value="Unassembled WGS sequence"/>
</dbReference>
<reference evidence="3" key="1">
    <citation type="submission" date="2021-01" db="EMBL/GenBank/DDBJ databases">
        <authorList>
            <person name="Kaushik A."/>
        </authorList>
    </citation>
    <scope>NUCLEOTIDE SEQUENCE</scope>
    <source>
        <strain evidence="3">AG5</strain>
    </source>
</reference>
<protein>
    <recommendedName>
        <fullName evidence="2">NACHT domain-containing protein</fullName>
    </recommendedName>
</protein>
<feature type="domain" description="NACHT" evidence="2">
    <location>
        <begin position="148"/>
        <end position="292"/>
    </location>
</feature>
<accession>A0A8H3DTT9</accession>
<evidence type="ECO:0000313" key="4">
    <source>
        <dbReference type="Proteomes" id="UP000663827"/>
    </source>
</evidence>
<proteinExistence type="predicted"/>
<sequence length="758" mass="84490">MPPKPGFNYAFLQKPKRLFQRASSPRPGAVSDPDIKDSDKEYINLAAELKKAADLLTPQLDNPNCSALSESIGQTVDGTDQLQTQIQIEMFSPETKALMDKLIESLRPSQSALYGSNPQGIVRQYCAKDTRISILEDLDSWSDNSDYRLMWMSGMAGTGKTTITYSYAKALYDRGKPFASFFCSKVDRDVGRIIPTIAHQLASLSPVFRDQLGGLLEKVPSLASSTGIPHQFEHLLKNPFKGVDQGSEDIVVLIDALDECDDPEQVGYFLDQLAQWIEGLPLKFLVTSRPEAWIQRKMRPTHGSKLAKSISLHDIDEAKVKEDIKLYLEQELASMSLSNEQLVRLAGQSGSLFIYAATVVRYIKPKGGAVPSRPRLITVLRLGTRSDSKKSSNLYQEMDQLYTGVLKNALGSELDEQERDKVLIVLKTVLCAKEPISIGGIAALCGLDDSIDDISFTLERLNSVIYAPETSGLVSVFHASFPDFMFDPERSKDLFCDPDEHNHLMAEQCFGLMKQLRFNICQLSSSCITDGSAITQEQIEDAIEPALSYACHYWAEHLTKSKRSDLCEELKDFFYQRLLFWMEVLNLKRSIARGGDELFRVISWLPDVSNDTDLTTFAEDARNFVTSFAANPISASTPHIYTSLLPFCPRSSAVFQCYWKYFQRLTEPDHRAMQLREVAALASWKHDSVLSVAYSHDGSKIAFGCINGTVGVQTSHEEASIFMPQVQATALFAFGIFRNPKASSSKDHSAGTPQQSGR</sequence>
<comment type="caution">
    <text evidence="3">The sequence shown here is derived from an EMBL/GenBank/DDBJ whole genome shotgun (WGS) entry which is preliminary data.</text>
</comment>
<dbReference type="Pfam" id="PF24883">
    <property type="entry name" value="NPHP3_N"/>
    <property type="match status" value="1"/>
</dbReference>
<dbReference type="PROSITE" id="PS50837">
    <property type="entry name" value="NACHT"/>
    <property type="match status" value="1"/>
</dbReference>
<gene>
    <name evidence="3" type="ORF">RDB_LOCUS23047</name>
</gene>
<dbReference type="InterPro" id="IPR056884">
    <property type="entry name" value="NPHP3-like_N"/>
</dbReference>
<dbReference type="SUPFAM" id="SSF52540">
    <property type="entry name" value="P-loop containing nucleoside triphosphate hydrolases"/>
    <property type="match status" value="1"/>
</dbReference>
<dbReference type="PANTHER" id="PTHR10039">
    <property type="entry name" value="AMELOGENIN"/>
    <property type="match status" value="1"/>
</dbReference>
<keyword evidence="1" id="KW-0677">Repeat</keyword>
<evidence type="ECO:0000256" key="1">
    <source>
        <dbReference type="ARBA" id="ARBA00022737"/>
    </source>
</evidence>
<dbReference type="InterPro" id="IPR027417">
    <property type="entry name" value="P-loop_NTPase"/>
</dbReference>